<dbReference type="Pfam" id="PF19961">
    <property type="entry name" value="EAD8"/>
    <property type="match status" value="1"/>
</dbReference>
<dbReference type="Proteomes" id="UP000622533">
    <property type="component" value="Unassembled WGS sequence"/>
</dbReference>
<organism evidence="2 3">
    <name type="scientific">Desmonostoc muscorum LEGE 12446</name>
    <dbReference type="NCBI Taxonomy" id="1828758"/>
    <lineage>
        <taxon>Bacteria</taxon>
        <taxon>Bacillati</taxon>
        <taxon>Cyanobacteriota</taxon>
        <taxon>Cyanophyceae</taxon>
        <taxon>Nostocales</taxon>
        <taxon>Nostocaceae</taxon>
        <taxon>Desmonostoc</taxon>
    </lineage>
</organism>
<dbReference type="InterPro" id="IPR045437">
    <property type="entry name" value="EAD8"/>
</dbReference>
<evidence type="ECO:0000259" key="1">
    <source>
        <dbReference type="Pfam" id="PF19961"/>
    </source>
</evidence>
<evidence type="ECO:0000313" key="3">
    <source>
        <dbReference type="Proteomes" id="UP000622533"/>
    </source>
</evidence>
<name>A0A8J6ZYU1_DESMC</name>
<feature type="domain" description="Effector-associated" evidence="1">
    <location>
        <begin position="7"/>
        <end position="100"/>
    </location>
</feature>
<dbReference type="RefSeq" id="WP_193918852.1">
    <property type="nucleotide sequence ID" value="NZ_JADEXS020000001.1"/>
</dbReference>
<proteinExistence type="predicted"/>
<evidence type="ECO:0000313" key="2">
    <source>
        <dbReference type="EMBL" id="MBE9024445.1"/>
    </source>
</evidence>
<dbReference type="AlphaFoldDB" id="A0A8J6ZYU1"/>
<gene>
    <name evidence="2" type="ORF">IQ276_19060</name>
</gene>
<sequence length="297" mass="34104">MAQISGEIIQELSRVLQPFMWDKQQRRSYLVIALGTNANVLNRLMWDTPVEVFIPQTIDELVAFGEITPGKPALCSLLEVIRETVGLDNQQKIDNLLRKITEELTKKQNQIPKIYSHALDAYFTVTLDRLRKQGCLDIRKNITYANGQLNYVAKISDFELPFGIFSMRGEAFFLFSEFAEINIKILQRFASQCTDWAKKEANPSALGQAIYNFRAPAHLCFAVALVDTVDETTASKVQTTNALDHNLDLLWYEVPVIYELSRKQLYFYDKPSNFLENFKSEVVWKKLRPIVKDILPG</sequence>
<keyword evidence="3" id="KW-1185">Reference proteome</keyword>
<protein>
    <recommendedName>
        <fullName evidence="1">Effector-associated domain-containing protein</fullName>
    </recommendedName>
</protein>
<comment type="caution">
    <text evidence="2">The sequence shown here is derived from an EMBL/GenBank/DDBJ whole genome shotgun (WGS) entry which is preliminary data.</text>
</comment>
<reference evidence="2" key="1">
    <citation type="submission" date="2020-10" db="EMBL/GenBank/DDBJ databases">
        <authorList>
            <person name="Castelo-Branco R."/>
            <person name="Eusebio N."/>
            <person name="Adriana R."/>
            <person name="Vieira A."/>
            <person name="Brugerolle De Fraissinette N."/>
            <person name="Rezende De Castro R."/>
            <person name="Schneider M.P."/>
            <person name="Vasconcelos V."/>
            <person name="Leao P.N."/>
        </authorList>
    </citation>
    <scope>NUCLEOTIDE SEQUENCE</scope>
    <source>
        <strain evidence="2">LEGE 12446</strain>
    </source>
</reference>
<accession>A0A8J6ZYU1</accession>
<dbReference type="EMBL" id="JADEXS010000268">
    <property type="protein sequence ID" value="MBE9024445.1"/>
    <property type="molecule type" value="Genomic_DNA"/>
</dbReference>